<name>A0A8T1XD22_9STRA</name>
<keyword evidence="3" id="KW-1185">Reference proteome</keyword>
<dbReference type="OrthoDB" id="27483at2759"/>
<accession>A0A8T1XD22</accession>
<dbReference type="Proteomes" id="UP000693981">
    <property type="component" value="Unassembled WGS sequence"/>
</dbReference>
<comment type="caution">
    <text evidence="2">The sequence shown here is derived from an EMBL/GenBank/DDBJ whole genome shotgun (WGS) entry which is preliminary data.</text>
</comment>
<feature type="region of interest" description="Disordered" evidence="1">
    <location>
        <begin position="1"/>
        <end position="21"/>
    </location>
</feature>
<dbReference type="AlphaFoldDB" id="A0A8T1XD22"/>
<evidence type="ECO:0000313" key="3">
    <source>
        <dbReference type="Proteomes" id="UP000693981"/>
    </source>
</evidence>
<dbReference type="EMBL" id="JAGDFL010000006">
    <property type="protein sequence ID" value="KAG7401933.1"/>
    <property type="molecule type" value="Genomic_DNA"/>
</dbReference>
<evidence type="ECO:0000313" key="2">
    <source>
        <dbReference type="EMBL" id="KAG7401933.1"/>
    </source>
</evidence>
<evidence type="ECO:0000256" key="1">
    <source>
        <dbReference type="SAM" id="MobiDB-lite"/>
    </source>
</evidence>
<protein>
    <submittedName>
        <fullName evidence="2">Uncharacterized protein</fullName>
    </submittedName>
</protein>
<organism evidence="2 3">
    <name type="scientific">Phytophthora boehmeriae</name>
    <dbReference type="NCBI Taxonomy" id="109152"/>
    <lineage>
        <taxon>Eukaryota</taxon>
        <taxon>Sar</taxon>
        <taxon>Stramenopiles</taxon>
        <taxon>Oomycota</taxon>
        <taxon>Peronosporomycetes</taxon>
        <taxon>Peronosporales</taxon>
        <taxon>Peronosporaceae</taxon>
        <taxon>Phytophthora</taxon>
    </lineage>
</organism>
<reference evidence="2" key="1">
    <citation type="submission" date="2021-02" db="EMBL/GenBank/DDBJ databases">
        <authorList>
            <person name="Palmer J.M."/>
        </authorList>
    </citation>
    <scope>NUCLEOTIDE SEQUENCE</scope>
    <source>
        <strain evidence="2">SCRP23</strain>
    </source>
</reference>
<feature type="compositionally biased region" description="Basic and acidic residues" evidence="1">
    <location>
        <begin position="1"/>
        <end position="14"/>
    </location>
</feature>
<proteinExistence type="predicted"/>
<gene>
    <name evidence="2" type="ORF">PHYBOEH_009513</name>
</gene>
<sequence length="570" mass="62930">MKKLKEPEEYKVKSETANGRTDDGENSLIALLLSQTCTRSQIESKGVTGLSGMDHDRMKLLLDANTLLPPEKQLVFRFVCLQHTNRIASSVNEAKLCASWFRLNGEKLGDDISFDWTKRLHFLNPGNELLRKSWGNARYIYSDCIYERCAVVAWPASADVVLSYELMGEYAATASILAKNPIDTAKLQELFIYRAYHLDQSAESTNNRNRAGCYAQKNNTVIYTVVPLTFCQKLCKAIGELGDVTLVDIFLMTYFVRLFDKVKLIPLLAELVRIFGWNAIEASILSALDGLLYDILMKLVMLLADELKDCQEAQTALMKYGLGKLKCVAAVTTTTFSTSCDLGLLWKNAMTCNDPQVFREVVELAKKIDVAMLGPVVNELSELVNRSSSGEHQAGWVAIACSRLQWLTAEIAAMEKPFQWQVLVSDCPDADDIVTFLQGPNKTLELTGFGSIVDARARVKALLSTITAPLEITANGRGSLSFVKIVKTSGVFAQNSKELAAYKAEAGHLTHLLQPSDVVNSMAEDANTSKVAVENSNACCDIETTNIVGNKRPREEEADVNAMSNTEGLQ</sequence>